<dbReference type="PANTHER" id="PTHR47506:SF6">
    <property type="entry name" value="HTH-TYPE TRANSCRIPTIONAL REPRESSOR NEMR"/>
    <property type="match status" value="1"/>
</dbReference>
<dbReference type="InterPro" id="IPR011075">
    <property type="entry name" value="TetR_C"/>
</dbReference>
<feature type="domain" description="HTH tetR-type" evidence="5">
    <location>
        <begin position="4"/>
        <end position="64"/>
    </location>
</feature>
<proteinExistence type="predicted"/>
<comment type="caution">
    <text evidence="6">The sequence shown here is derived from an EMBL/GenBank/DDBJ whole genome shotgun (WGS) entry which is preliminary data.</text>
</comment>
<keyword evidence="3" id="KW-0804">Transcription</keyword>
<name>A0A508TVI2_9BRAD</name>
<evidence type="ECO:0000256" key="3">
    <source>
        <dbReference type="ARBA" id="ARBA00023163"/>
    </source>
</evidence>
<keyword evidence="1" id="KW-0805">Transcription regulation</keyword>
<organism evidence="6 7">
    <name type="scientific">Bradyrhizobium ivorense</name>
    <dbReference type="NCBI Taxonomy" id="2511166"/>
    <lineage>
        <taxon>Bacteria</taxon>
        <taxon>Pseudomonadati</taxon>
        <taxon>Pseudomonadota</taxon>
        <taxon>Alphaproteobacteria</taxon>
        <taxon>Hyphomicrobiales</taxon>
        <taxon>Nitrobacteraceae</taxon>
        <taxon>Bradyrhizobium</taxon>
    </lineage>
</organism>
<evidence type="ECO:0000259" key="5">
    <source>
        <dbReference type="PROSITE" id="PS50977"/>
    </source>
</evidence>
<protein>
    <submittedName>
        <fullName evidence="6">Transcriptional regulator AcuR</fullName>
    </submittedName>
</protein>
<keyword evidence="2 4" id="KW-0238">DNA-binding</keyword>
<accession>A0A508TVI2</accession>
<dbReference type="RefSeq" id="WP_139863869.1">
    <property type="nucleotide sequence ID" value="NZ_CAADFC020000030.1"/>
</dbReference>
<dbReference type="SUPFAM" id="SSF46689">
    <property type="entry name" value="Homeodomain-like"/>
    <property type="match status" value="1"/>
</dbReference>
<evidence type="ECO:0000313" key="6">
    <source>
        <dbReference type="EMBL" id="VIO78202.1"/>
    </source>
</evidence>
<reference evidence="6" key="1">
    <citation type="submission" date="2019-02" db="EMBL/GenBank/DDBJ databases">
        <authorList>
            <person name="Pothier F.J."/>
        </authorList>
    </citation>
    <scope>NUCLEOTIDE SEQUENCE</scope>
    <source>
        <strain evidence="6">CI-1B</strain>
    </source>
</reference>
<dbReference type="InterPro" id="IPR001647">
    <property type="entry name" value="HTH_TetR"/>
</dbReference>
<dbReference type="PROSITE" id="PS50977">
    <property type="entry name" value="HTH_TETR_2"/>
    <property type="match status" value="1"/>
</dbReference>
<evidence type="ECO:0000256" key="1">
    <source>
        <dbReference type="ARBA" id="ARBA00023015"/>
    </source>
</evidence>
<dbReference type="EMBL" id="CAADFC020000030">
    <property type="protein sequence ID" value="VIO78202.1"/>
    <property type="molecule type" value="Genomic_DNA"/>
</dbReference>
<evidence type="ECO:0000256" key="4">
    <source>
        <dbReference type="PROSITE-ProRule" id="PRU00335"/>
    </source>
</evidence>
<dbReference type="Gene3D" id="1.10.357.10">
    <property type="entry name" value="Tetracycline Repressor, domain 2"/>
    <property type="match status" value="1"/>
</dbReference>
<dbReference type="PANTHER" id="PTHR47506">
    <property type="entry name" value="TRANSCRIPTIONAL REGULATORY PROTEIN"/>
    <property type="match status" value="1"/>
</dbReference>
<dbReference type="SUPFAM" id="SSF48498">
    <property type="entry name" value="Tetracyclin repressor-like, C-terminal domain"/>
    <property type="match status" value="1"/>
</dbReference>
<dbReference type="GO" id="GO:0003677">
    <property type="term" value="F:DNA binding"/>
    <property type="evidence" value="ECO:0007669"/>
    <property type="project" value="UniProtKB-UniRule"/>
</dbReference>
<gene>
    <name evidence="6" type="primary">acuR_3</name>
    <name evidence="6" type="ORF">CI1B_72860</name>
</gene>
<feature type="DNA-binding region" description="H-T-H motif" evidence="4">
    <location>
        <begin position="27"/>
        <end position="46"/>
    </location>
</feature>
<dbReference type="Proteomes" id="UP000328092">
    <property type="component" value="Unassembled WGS sequence"/>
</dbReference>
<dbReference type="PRINTS" id="PR00455">
    <property type="entry name" value="HTHTETR"/>
</dbReference>
<sequence length="185" mass="20299">MPKPSHKEALLDAGLAAFHHRGYHATGVQEIVSSAGVPKGSFYSHFASKDALGQAALARYWEDRAKARALLRDASLPGIERLDRYLASLGYSEDGCLIGNFTAELAQLDAFRPELSRLWRQWTDALSHCLADGQRDGSVRADVPATELARTVLALWEGAVLSAKVERSPKPLNMARRTLRHLLAP</sequence>
<keyword evidence="7" id="KW-1185">Reference proteome</keyword>
<dbReference type="InterPro" id="IPR036271">
    <property type="entry name" value="Tet_transcr_reg_TetR-rel_C_sf"/>
</dbReference>
<dbReference type="AlphaFoldDB" id="A0A508TVI2"/>
<dbReference type="Pfam" id="PF00440">
    <property type="entry name" value="TetR_N"/>
    <property type="match status" value="1"/>
</dbReference>
<dbReference type="Pfam" id="PF16925">
    <property type="entry name" value="TetR_C_13"/>
    <property type="match status" value="1"/>
</dbReference>
<evidence type="ECO:0000256" key="2">
    <source>
        <dbReference type="ARBA" id="ARBA00023125"/>
    </source>
</evidence>
<dbReference type="InterPro" id="IPR009057">
    <property type="entry name" value="Homeodomain-like_sf"/>
</dbReference>
<dbReference type="OrthoDB" id="9811084at2"/>
<evidence type="ECO:0000313" key="7">
    <source>
        <dbReference type="Proteomes" id="UP000328092"/>
    </source>
</evidence>